<dbReference type="EMBL" id="CAJVPQ010000729">
    <property type="protein sequence ID" value="CAG8505939.1"/>
    <property type="molecule type" value="Genomic_DNA"/>
</dbReference>
<dbReference type="Proteomes" id="UP000789570">
    <property type="component" value="Unassembled WGS sequence"/>
</dbReference>
<name>A0A9N8ZSS6_9GLOM</name>
<accession>A0A9N8ZSS6</accession>
<evidence type="ECO:0000313" key="2">
    <source>
        <dbReference type="Proteomes" id="UP000789570"/>
    </source>
</evidence>
<protein>
    <submittedName>
        <fullName evidence="1">896_t:CDS:1</fullName>
    </submittedName>
</protein>
<keyword evidence="2" id="KW-1185">Reference proteome</keyword>
<gene>
    <name evidence="1" type="ORF">FCALED_LOCUS3947</name>
</gene>
<reference evidence="1" key="1">
    <citation type="submission" date="2021-06" db="EMBL/GenBank/DDBJ databases">
        <authorList>
            <person name="Kallberg Y."/>
            <person name="Tangrot J."/>
            <person name="Rosling A."/>
        </authorList>
    </citation>
    <scope>NUCLEOTIDE SEQUENCE</scope>
    <source>
        <strain evidence="1">UK204</strain>
    </source>
</reference>
<evidence type="ECO:0000313" key="1">
    <source>
        <dbReference type="EMBL" id="CAG8505939.1"/>
    </source>
</evidence>
<dbReference type="AlphaFoldDB" id="A0A9N8ZSS6"/>
<organism evidence="1 2">
    <name type="scientific">Funneliformis caledonium</name>
    <dbReference type="NCBI Taxonomy" id="1117310"/>
    <lineage>
        <taxon>Eukaryota</taxon>
        <taxon>Fungi</taxon>
        <taxon>Fungi incertae sedis</taxon>
        <taxon>Mucoromycota</taxon>
        <taxon>Glomeromycotina</taxon>
        <taxon>Glomeromycetes</taxon>
        <taxon>Glomerales</taxon>
        <taxon>Glomeraceae</taxon>
        <taxon>Funneliformis</taxon>
    </lineage>
</organism>
<sequence>MPYRYSFIVLQDNIRNIVACGRDLTTELDKKFSNLSFSHY</sequence>
<proteinExistence type="predicted"/>
<comment type="caution">
    <text evidence="1">The sequence shown here is derived from an EMBL/GenBank/DDBJ whole genome shotgun (WGS) entry which is preliminary data.</text>
</comment>